<reference evidence="9" key="1">
    <citation type="submission" date="2024-06" db="EMBL/GenBank/DDBJ databases">
        <title>Multi-omics analyses provide insights into the biosynthesis of the anticancer antibiotic pleurotin in Hohenbuehelia grisea.</title>
        <authorList>
            <person name="Weaver J.A."/>
            <person name="Alberti F."/>
        </authorList>
    </citation>
    <scope>NUCLEOTIDE SEQUENCE [LARGE SCALE GENOMIC DNA]</scope>
    <source>
        <strain evidence="9">T-177</strain>
    </source>
</reference>
<dbReference type="PANTHER" id="PTHR45649">
    <property type="entry name" value="AMINO-ACID PERMEASE BAT1"/>
    <property type="match status" value="1"/>
</dbReference>
<feature type="transmembrane region" description="Helical" evidence="7">
    <location>
        <begin position="252"/>
        <end position="273"/>
    </location>
</feature>
<dbReference type="Gene3D" id="1.20.1740.10">
    <property type="entry name" value="Amino acid/polyamine transporter I"/>
    <property type="match status" value="1"/>
</dbReference>
<evidence type="ECO:0000256" key="6">
    <source>
        <dbReference type="SAM" id="MobiDB-lite"/>
    </source>
</evidence>
<dbReference type="Proteomes" id="UP001556367">
    <property type="component" value="Unassembled WGS sequence"/>
</dbReference>
<keyword evidence="4 7" id="KW-1133">Transmembrane helix</keyword>
<feature type="transmembrane region" description="Helical" evidence="7">
    <location>
        <begin position="493"/>
        <end position="512"/>
    </location>
</feature>
<proteinExistence type="predicted"/>
<dbReference type="InterPro" id="IPR004840">
    <property type="entry name" value="Amino_acid_permease_CS"/>
</dbReference>
<evidence type="ECO:0008006" key="10">
    <source>
        <dbReference type="Google" id="ProtNLM"/>
    </source>
</evidence>
<dbReference type="EMBL" id="JASNQZ010000010">
    <property type="protein sequence ID" value="KAL0952585.1"/>
    <property type="molecule type" value="Genomic_DNA"/>
</dbReference>
<comment type="subcellular location">
    <subcellularLocation>
        <location evidence="1">Membrane</location>
        <topology evidence="1">Multi-pass membrane protein</topology>
    </subcellularLocation>
</comment>
<feature type="region of interest" description="Disordered" evidence="6">
    <location>
        <begin position="535"/>
        <end position="568"/>
    </location>
</feature>
<dbReference type="PIRSF" id="PIRSF006060">
    <property type="entry name" value="AA_transporter"/>
    <property type="match status" value="1"/>
</dbReference>
<evidence type="ECO:0000256" key="3">
    <source>
        <dbReference type="ARBA" id="ARBA00022692"/>
    </source>
</evidence>
<dbReference type="InterPro" id="IPR002293">
    <property type="entry name" value="AA/rel_permease1"/>
</dbReference>
<protein>
    <recommendedName>
        <fullName evidence="10">APC amino acid permease</fullName>
    </recommendedName>
</protein>
<dbReference type="PROSITE" id="PS00218">
    <property type="entry name" value="AMINO_ACID_PERMEASE_1"/>
    <property type="match status" value="1"/>
</dbReference>
<evidence type="ECO:0000256" key="2">
    <source>
        <dbReference type="ARBA" id="ARBA00022448"/>
    </source>
</evidence>
<keyword evidence="9" id="KW-1185">Reference proteome</keyword>
<feature type="transmembrane region" description="Helical" evidence="7">
    <location>
        <begin position="423"/>
        <end position="445"/>
    </location>
</feature>
<comment type="caution">
    <text evidence="8">The sequence shown here is derived from an EMBL/GenBank/DDBJ whole genome shotgun (WGS) entry which is preliminary data.</text>
</comment>
<feature type="compositionally biased region" description="Polar residues" evidence="6">
    <location>
        <begin position="1"/>
        <end position="12"/>
    </location>
</feature>
<feature type="compositionally biased region" description="Basic and acidic residues" evidence="6">
    <location>
        <begin position="537"/>
        <end position="556"/>
    </location>
</feature>
<feature type="transmembrane region" description="Helical" evidence="7">
    <location>
        <begin position="185"/>
        <end position="207"/>
    </location>
</feature>
<dbReference type="Pfam" id="PF13520">
    <property type="entry name" value="AA_permease_2"/>
    <property type="match status" value="1"/>
</dbReference>
<feature type="transmembrane region" description="Helical" evidence="7">
    <location>
        <begin position="285"/>
        <end position="308"/>
    </location>
</feature>
<evidence type="ECO:0000313" key="8">
    <source>
        <dbReference type="EMBL" id="KAL0952585.1"/>
    </source>
</evidence>
<keyword evidence="3 7" id="KW-0812">Transmembrane</keyword>
<evidence type="ECO:0000256" key="4">
    <source>
        <dbReference type="ARBA" id="ARBA00022989"/>
    </source>
</evidence>
<evidence type="ECO:0000313" key="9">
    <source>
        <dbReference type="Proteomes" id="UP001556367"/>
    </source>
</evidence>
<feature type="region of interest" description="Disordered" evidence="6">
    <location>
        <begin position="1"/>
        <end position="29"/>
    </location>
</feature>
<feature type="transmembrane region" description="Helical" evidence="7">
    <location>
        <begin position="214"/>
        <end position="232"/>
    </location>
</feature>
<organism evidence="8 9">
    <name type="scientific">Hohenbuehelia grisea</name>
    <dbReference type="NCBI Taxonomy" id="104357"/>
    <lineage>
        <taxon>Eukaryota</taxon>
        <taxon>Fungi</taxon>
        <taxon>Dikarya</taxon>
        <taxon>Basidiomycota</taxon>
        <taxon>Agaricomycotina</taxon>
        <taxon>Agaricomycetes</taxon>
        <taxon>Agaricomycetidae</taxon>
        <taxon>Agaricales</taxon>
        <taxon>Pleurotineae</taxon>
        <taxon>Pleurotaceae</taxon>
        <taxon>Hohenbuehelia</taxon>
    </lineage>
</organism>
<keyword evidence="2" id="KW-0813">Transport</keyword>
<name>A0ABR3JBR7_9AGAR</name>
<accession>A0ABR3JBR7</accession>
<feature type="transmembrane region" description="Helical" evidence="7">
    <location>
        <begin position="397"/>
        <end position="417"/>
    </location>
</feature>
<evidence type="ECO:0000256" key="5">
    <source>
        <dbReference type="ARBA" id="ARBA00023136"/>
    </source>
</evidence>
<keyword evidence="5 7" id="KW-0472">Membrane</keyword>
<evidence type="ECO:0000256" key="1">
    <source>
        <dbReference type="ARBA" id="ARBA00004141"/>
    </source>
</evidence>
<feature type="transmembrane region" description="Helical" evidence="7">
    <location>
        <begin position="137"/>
        <end position="157"/>
    </location>
</feature>
<feature type="transmembrane region" description="Helical" evidence="7">
    <location>
        <begin position="95"/>
        <end position="125"/>
    </location>
</feature>
<feature type="transmembrane region" description="Helical" evidence="7">
    <location>
        <begin position="346"/>
        <end position="367"/>
    </location>
</feature>
<dbReference type="PANTHER" id="PTHR45649:SF6">
    <property type="entry name" value="GABA-SPECIFIC PERMEASE"/>
    <property type="match status" value="1"/>
</dbReference>
<sequence length="568" mass="60627">MTTNTTEKTNPAASAMGVGRRSTERTRGAVDKEAVRRADEDLLAQLGYKQEFQRAFTPLEVFGIAFSIIGLLPSIASVLFYAIPNGGPAAMVWGWAVASIFILFVGMSMAELGSAAPTSGGLYFWTFSLSSPRWRNLLCWIVGYANTIGSVASVASIDWGCAVQILAAASIGSGQAFSPTSAQTFGVYAAVVLSHAVVCGLATPVLARLQTVYVVLNIVLCLAVIVALPAATPSEFKNTAKFALGDFTNFNGWPNGFAFILSFLAPLWTICSFDSSVHISEEASNAATAVPWAIVNAIGIAGILGWAINVSLAFCMGTDLEAILDSPIGQPMAQIFFNSFGERGTLGIWAIVVLVQYMMGSSMLLAASRQTFAFARDGALPFSGWLYRMNSYTKTPVNTVWFVATWSTLLGLLAFAGDQAINAIFAISIVALYVAYAIPIAARFLGDNDFAPGPFSLGVFSLPVAVIAVLFMLFMGIVFLFPTTPQTSVADMNYTVVVFGGVMILSLVWYYFPKYGGVHWFTGPVSNIEAFSGSVDSARESTSEDEKEKGRGRGDKAGMQTFARPVDV</sequence>
<gene>
    <name evidence="8" type="ORF">HGRIS_006841</name>
</gene>
<feature type="transmembrane region" description="Helical" evidence="7">
    <location>
        <begin position="59"/>
        <end position="83"/>
    </location>
</feature>
<evidence type="ECO:0000256" key="7">
    <source>
        <dbReference type="SAM" id="Phobius"/>
    </source>
</evidence>
<feature type="transmembrane region" description="Helical" evidence="7">
    <location>
        <begin position="457"/>
        <end position="481"/>
    </location>
</feature>